<dbReference type="Proteomes" id="UP000002026">
    <property type="component" value="Chromosome"/>
</dbReference>
<proteinExistence type="predicted"/>
<feature type="domain" description="HTH tetR-type" evidence="4">
    <location>
        <begin position="32"/>
        <end position="92"/>
    </location>
</feature>
<dbReference type="PANTHER" id="PTHR30055">
    <property type="entry name" value="HTH-TYPE TRANSCRIPTIONAL REGULATOR RUTR"/>
    <property type="match status" value="1"/>
</dbReference>
<evidence type="ECO:0000256" key="2">
    <source>
        <dbReference type="PROSITE-ProRule" id="PRU00335"/>
    </source>
</evidence>
<evidence type="ECO:0000313" key="6">
    <source>
        <dbReference type="Proteomes" id="UP000002026"/>
    </source>
</evidence>
<keyword evidence="1 2" id="KW-0238">DNA-binding</keyword>
<protein>
    <submittedName>
        <fullName evidence="5">Transcriptional regulator</fullName>
    </submittedName>
</protein>
<gene>
    <name evidence="5" type="ordered locus">Shel_05640</name>
</gene>
<keyword evidence="6" id="KW-1185">Reference proteome</keyword>
<sequence>MGQETDEIEEQKRVRKHAPYGSKSHVRSDAKASRRESIVRAARELYNEKGLEHTSIKDIANRVGVTRSLFYHYFPNKQSVTAAVFDMYTDELTEDARIRYESLEVIDLERLGASAVTNIRNRIENPSSLRRALYSNEAAGLYIDLLDRTADKMATLFVNELLPRCVYRGASFEVPEDIHERIYMLYAGTVGLIHAQRGLSNQALVSIGVGAVLSTNPSLHGCG</sequence>
<evidence type="ECO:0000256" key="3">
    <source>
        <dbReference type="SAM" id="MobiDB-lite"/>
    </source>
</evidence>
<dbReference type="eggNOG" id="COG1309">
    <property type="taxonomic scope" value="Bacteria"/>
</dbReference>
<dbReference type="InterPro" id="IPR009057">
    <property type="entry name" value="Homeodomain-like_sf"/>
</dbReference>
<evidence type="ECO:0000313" key="5">
    <source>
        <dbReference type="EMBL" id="ACV21623.1"/>
    </source>
</evidence>
<evidence type="ECO:0000256" key="1">
    <source>
        <dbReference type="ARBA" id="ARBA00023125"/>
    </source>
</evidence>
<evidence type="ECO:0000259" key="4">
    <source>
        <dbReference type="PROSITE" id="PS50977"/>
    </source>
</evidence>
<feature type="DNA-binding region" description="H-T-H motif" evidence="2">
    <location>
        <begin position="55"/>
        <end position="74"/>
    </location>
</feature>
<dbReference type="KEGG" id="shi:Shel_05640"/>
<organism evidence="5 6">
    <name type="scientific">Slackia heliotrinireducens (strain ATCC 29202 / DSM 20476 / NCTC 11029 / RHS 1)</name>
    <name type="common">Peptococcus heliotrinreducens</name>
    <dbReference type="NCBI Taxonomy" id="471855"/>
    <lineage>
        <taxon>Bacteria</taxon>
        <taxon>Bacillati</taxon>
        <taxon>Actinomycetota</taxon>
        <taxon>Coriobacteriia</taxon>
        <taxon>Eggerthellales</taxon>
        <taxon>Eggerthellaceae</taxon>
        <taxon>Slackia</taxon>
    </lineage>
</organism>
<dbReference type="SUPFAM" id="SSF46689">
    <property type="entry name" value="Homeodomain-like"/>
    <property type="match status" value="1"/>
</dbReference>
<reference evidence="5 6" key="1">
    <citation type="journal article" date="2009" name="Stand. Genomic Sci.">
        <title>Complete genome sequence of Slackia heliotrinireducens type strain (RHS 1).</title>
        <authorList>
            <person name="Pukall R."/>
            <person name="Lapidus A."/>
            <person name="Nolan M."/>
            <person name="Copeland A."/>
            <person name="Glavina Del Rio T."/>
            <person name="Lucas S."/>
            <person name="Chen F."/>
            <person name="Tice H."/>
            <person name="Cheng J.F."/>
            <person name="Chertkov O."/>
            <person name="Bruce D."/>
            <person name="Goodwin L."/>
            <person name="Kuske C."/>
            <person name="Brettin T."/>
            <person name="Detter J.C."/>
            <person name="Han C."/>
            <person name="Pitluck S."/>
            <person name="Pati A."/>
            <person name="Mavrommatis K."/>
            <person name="Ivanova N."/>
            <person name="Ovchinnikova G."/>
            <person name="Chen A."/>
            <person name="Palaniappan K."/>
            <person name="Schneider S."/>
            <person name="Rohde M."/>
            <person name="Chain P."/>
            <person name="D'haeseleer P."/>
            <person name="Goker M."/>
            <person name="Bristow J."/>
            <person name="Eisen J.A."/>
            <person name="Markowitz V."/>
            <person name="Kyrpides N.C."/>
            <person name="Klenk H.P."/>
            <person name="Hugenholtz P."/>
        </authorList>
    </citation>
    <scope>NUCLEOTIDE SEQUENCE [LARGE SCALE GENOMIC DNA]</scope>
    <source>
        <strain evidence="6">ATCC 29202 / DSM 20476 / NCTC 11029 / RHS 1</strain>
    </source>
</reference>
<dbReference type="GO" id="GO:0000976">
    <property type="term" value="F:transcription cis-regulatory region binding"/>
    <property type="evidence" value="ECO:0007669"/>
    <property type="project" value="TreeGrafter"/>
</dbReference>
<feature type="compositionally biased region" description="Basic and acidic residues" evidence="3">
    <location>
        <begin position="26"/>
        <end position="35"/>
    </location>
</feature>
<dbReference type="STRING" id="471855.Shel_05640"/>
<dbReference type="Pfam" id="PF00440">
    <property type="entry name" value="TetR_N"/>
    <property type="match status" value="1"/>
</dbReference>
<accession>C7N3N2</accession>
<dbReference type="InterPro" id="IPR050109">
    <property type="entry name" value="HTH-type_TetR-like_transc_reg"/>
</dbReference>
<dbReference type="PROSITE" id="PS50977">
    <property type="entry name" value="HTH_TETR_2"/>
    <property type="match status" value="1"/>
</dbReference>
<name>C7N3N2_SLAHD</name>
<dbReference type="Gene3D" id="1.10.357.10">
    <property type="entry name" value="Tetracycline Repressor, domain 2"/>
    <property type="match status" value="1"/>
</dbReference>
<dbReference type="HOGENOM" id="CLU_097458_0_0_11"/>
<dbReference type="InterPro" id="IPR001647">
    <property type="entry name" value="HTH_TetR"/>
</dbReference>
<dbReference type="GO" id="GO:0003700">
    <property type="term" value="F:DNA-binding transcription factor activity"/>
    <property type="evidence" value="ECO:0007669"/>
    <property type="project" value="TreeGrafter"/>
</dbReference>
<dbReference type="PANTHER" id="PTHR30055:SF226">
    <property type="entry name" value="HTH-TYPE TRANSCRIPTIONAL REGULATOR PKSA"/>
    <property type="match status" value="1"/>
</dbReference>
<feature type="region of interest" description="Disordered" evidence="3">
    <location>
        <begin position="1"/>
        <end position="35"/>
    </location>
</feature>
<dbReference type="EMBL" id="CP001684">
    <property type="protein sequence ID" value="ACV21623.1"/>
    <property type="molecule type" value="Genomic_DNA"/>
</dbReference>
<dbReference type="PRINTS" id="PR00455">
    <property type="entry name" value="HTHTETR"/>
</dbReference>
<dbReference type="AlphaFoldDB" id="C7N3N2"/>